<dbReference type="EMBL" id="JAIQUM010000045">
    <property type="protein sequence ID" value="MBZ5752078.1"/>
    <property type="molecule type" value="Genomic_DNA"/>
</dbReference>
<reference evidence="1" key="1">
    <citation type="submission" date="2024-05" db="EMBL/GenBank/DDBJ databases">
        <title>Metabacillus sp. nov., isolated from the rhizosphere soil of tomato plants.</title>
        <authorList>
            <person name="Ma R."/>
        </authorList>
    </citation>
    <scope>NUCLEOTIDE SEQUENCE</scope>
    <source>
        <strain evidence="1">DBTR6</strain>
    </source>
</reference>
<accession>A0ABS7UUT9</accession>
<sequence length="69" mass="8028">MSEVYQLKGQAEQQTIAYLTFKKNQEEARKRQAEIEAEIEARKRAEAEFAYPCFPLLSPCFVSVLLKQM</sequence>
<name>A0ABS7UUT9_9BACI</name>
<dbReference type="Proteomes" id="UP001165287">
    <property type="component" value="Unassembled WGS sequence"/>
</dbReference>
<comment type="caution">
    <text evidence="1">The sequence shown here is derived from an EMBL/GenBank/DDBJ whole genome shotgun (WGS) entry which is preliminary data.</text>
</comment>
<evidence type="ECO:0000313" key="1">
    <source>
        <dbReference type="EMBL" id="MBZ5752078.1"/>
    </source>
</evidence>
<proteinExistence type="predicted"/>
<protein>
    <submittedName>
        <fullName evidence="1">Uncharacterized protein</fullName>
    </submittedName>
</protein>
<organism evidence="1 2">
    <name type="scientific">Metabacillus rhizolycopersici</name>
    <dbReference type="NCBI Taxonomy" id="2875709"/>
    <lineage>
        <taxon>Bacteria</taxon>
        <taxon>Bacillati</taxon>
        <taxon>Bacillota</taxon>
        <taxon>Bacilli</taxon>
        <taxon>Bacillales</taxon>
        <taxon>Bacillaceae</taxon>
        <taxon>Metabacillus</taxon>
    </lineage>
</organism>
<dbReference type="RefSeq" id="WP_224140504.1">
    <property type="nucleotide sequence ID" value="NZ_JAIQUM010000045.1"/>
</dbReference>
<evidence type="ECO:0000313" key="2">
    <source>
        <dbReference type="Proteomes" id="UP001165287"/>
    </source>
</evidence>
<gene>
    <name evidence="1" type="ORF">K9V48_17930</name>
</gene>
<keyword evidence="2" id="KW-1185">Reference proteome</keyword>